<dbReference type="InterPro" id="IPR013887">
    <property type="entry name" value="UPF0592"/>
</dbReference>
<dbReference type="Proteomes" id="UP000078387">
    <property type="component" value="Unassembled WGS sequence"/>
</dbReference>
<feature type="compositionally biased region" description="Basic and acidic residues" evidence="1">
    <location>
        <begin position="242"/>
        <end position="254"/>
    </location>
</feature>
<reference evidence="2 3" key="1">
    <citation type="submission" date="2016-05" db="EMBL/GenBank/DDBJ databases">
        <title>First whole genome sequencing of Entamoeba histolytica HM1:IMSS-clone-6.</title>
        <authorList>
            <person name="Mukherjee Avik.K."/>
            <person name="Izumyama S."/>
            <person name="Nakada-Tsukui K."/>
            <person name="Nozaki T."/>
        </authorList>
    </citation>
    <scope>NUCLEOTIDE SEQUENCE [LARGE SCALE GENOMIC DNA]</scope>
    <source>
        <strain evidence="2 3">HM1:IMSS clone 6</strain>
    </source>
</reference>
<dbReference type="EMBL" id="BDEQ01000001">
    <property type="protein sequence ID" value="GAT96517.1"/>
    <property type="molecule type" value="Genomic_DNA"/>
</dbReference>
<feature type="compositionally biased region" description="Basic and acidic residues" evidence="1">
    <location>
        <begin position="176"/>
        <end position="195"/>
    </location>
</feature>
<protein>
    <submittedName>
        <fullName evidence="2">Uncharacterized protein</fullName>
    </submittedName>
</protein>
<gene>
    <name evidence="2" type="ORF">CL6EHI_078190</name>
</gene>
<accession>A0A175JS79</accession>
<dbReference type="Pfam" id="PF08578">
    <property type="entry name" value="DUF1765"/>
    <property type="match status" value="1"/>
</dbReference>
<proteinExistence type="predicted"/>
<evidence type="ECO:0000313" key="3">
    <source>
        <dbReference type="Proteomes" id="UP000078387"/>
    </source>
</evidence>
<evidence type="ECO:0000256" key="1">
    <source>
        <dbReference type="SAM" id="MobiDB-lite"/>
    </source>
</evidence>
<dbReference type="VEuPathDB" id="AmoebaDB:KM1_074780"/>
<dbReference type="VEuPathDB" id="AmoebaDB:EHI5A_063950"/>
<name>A0A175JS79_ENTHI</name>
<sequence length="712" mass="84801">MGKTIKRQISYHEISEQLKKEMINFEKEYKLIPTKGSIMKTYLKKLEKELISLHSILSLQIPIDNVEDQMNILTNLFDIWRLLIDILRGIDQLLLPNVFYKLLIVILLRSEIQPHHLIINNPAMTDSNKSQFIEKAKEVKFLLYDTFYTMNNLMNEKQLILYGSMEIRLKPLKTEKKEKKKDIKDKDSKGLDKTPEKKRKKVDIMIKDALPQSAISPREGNKEFQPSQIGDGENGVGSPRVINRDDFNETSHDEENSLLMTLNEQKRLSVLSKVLVKPLEEVRKTKDENMTKKQKRLSAHFGVEIGAEDQFFFENNVSPIFVQFFPQYIAYTFFQIPEFRLELLQLIRDDNIVELGLKKCQNNDEMKEIKKQFPRVFGFDDMFDLLDEDENNIQEQYFSLKKNWMELFLPTSDFFMTFFYYYGQFVYYSLKGYDFELYGEIFGLKELIEVYVKQRIEKISEHSSLLMRENDKRCVLLHYPFILDYMIIKIIHNTNVYNIEQCDFMIESFTKWLNTLIEHQRFCTTDFILDSFIGALDKIFETDHFQLITSTIIMLFNSSYYFIGESRIKLFVEFLTKKWFFTLFTHWNYYVRQAFHHFILYKFLFTRRSHLNWARFDKTEVDVYKRQASFGVNGEDIDRFVLASIDEKITSIRLVCDGDTNKLLVMKKVYCQAAFAEYEKALKLYNDWDKSKALEIPKIKPNLSEFDFENLN</sequence>
<evidence type="ECO:0000313" key="2">
    <source>
        <dbReference type="EMBL" id="GAT96517.1"/>
    </source>
</evidence>
<dbReference type="VEuPathDB" id="AmoebaDB:EHI7A_036260"/>
<dbReference type="VEuPathDB" id="AmoebaDB:EHI_078190"/>
<comment type="caution">
    <text evidence="2">The sequence shown here is derived from an EMBL/GenBank/DDBJ whole genome shotgun (WGS) entry which is preliminary data.</text>
</comment>
<dbReference type="VEuPathDB" id="AmoebaDB:EHI8A_056690"/>
<dbReference type="AlphaFoldDB" id="A0A175JS79"/>
<dbReference type="eggNOG" id="ENOG502RDM4">
    <property type="taxonomic scope" value="Eukaryota"/>
</dbReference>
<organism evidence="2 3">
    <name type="scientific">Entamoeba histolytica</name>
    <dbReference type="NCBI Taxonomy" id="5759"/>
    <lineage>
        <taxon>Eukaryota</taxon>
        <taxon>Amoebozoa</taxon>
        <taxon>Evosea</taxon>
        <taxon>Archamoebae</taxon>
        <taxon>Mastigamoebida</taxon>
        <taxon>Entamoebidae</taxon>
        <taxon>Entamoeba</taxon>
    </lineage>
</organism>
<dbReference type="PANTHER" id="PTHR35397">
    <property type="entry name" value="C2 DOMAIN-CONTAINING PROTEIN-RELATED"/>
    <property type="match status" value="1"/>
</dbReference>
<dbReference type="PANTHER" id="PTHR35397:SF1">
    <property type="entry name" value="ARMADILLO-LIKE HELICAL DOMAIN-CONTAINING PROTEIN"/>
    <property type="match status" value="1"/>
</dbReference>
<feature type="region of interest" description="Disordered" evidence="1">
    <location>
        <begin position="176"/>
        <end position="254"/>
    </location>
</feature>